<sequence length="207" mass="22187">MPMDSAELVRFSVRLLLVWLLLSVLAFVFRQPVGVFLLPFVDFGIHEWSQDFAPGLALVAKDNDYLISVSAWVLRPIPVAAGYTVNPGAQMTAGTHLTHTLVPPVITLSLILAWPGAALAQRIIAAIGGILLSLLLVTATVPLVLLGNLEIMFQNMAEQAGRSRPVPFSLDAMIFLESGGRWLLAVLAGLLCIRAGKLLAGRVQANG</sequence>
<organism evidence="2 3">
    <name type="scientific">Methylomonas koyamae</name>
    <dbReference type="NCBI Taxonomy" id="702114"/>
    <lineage>
        <taxon>Bacteria</taxon>
        <taxon>Pseudomonadati</taxon>
        <taxon>Pseudomonadota</taxon>
        <taxon>Gammaproteobacteria</taxon>
        <taxon>Methylococcales</taxon>
        <taxon>Methylococcaceae</taxon>
        <taxon>Methylomonas</taxon>
    </lineage>
</organism>
<feature type="transmembrane region" description="Helical" evidence="1">
    <location>
        <begin position="182"/>
        <end position="200"/>
    </location>
</feature>
<keyword evidence="3" id="KW-1185">Reference proteome</keyword>
<keyword evidence="1" id="KW-1133">Transmembrane helix</keyword>
<protein>
    <submittedName>
        <fullName evidence="2">Uncharacterized protein</fullName>
    </submittedName>
</protein>
<dbReference type="Proteomes" id="UP000077734">
    <property type="component" value="Unassembled WGS sequence"/>
</dbReference>
<keyword evidence="1" id="KW-0472">Membrane</keyword>
<accession>A0AA91DBA4</accession>
<evidence type="ECO:0000256" key="1">
    <source>
        <dbReference type="SAM" id="Phobius"/>
    </source>
</evidence>
<feature type="transmembrane region" description="Helical" evidence="1">
    <location>
        <begin position="123"/>
        <end position="146"/>
    </location>
</feature>
<gene>
    <name evidence="2" type="ORF">A1356_14830</name>
</gene>
<name>A0AA91DBA4_9GAMM</name>
<dbReference type="AlphaFoldDB" id="A0AA91DBA4"/>
<evidence type="ECO:0000313" key="3">
    <source>
        <dbReference type="Proteomes" id="UP000077734"/>
    </source>
</evidence>
<keyword evidence="1" id="KW-0812">Transmembrane</keyword>
<proteinExistence type="predicted"/>
<feature type="transmembrane region" description="Helical" evidence="1">
    <location>
        <begin position="97"/>
        <end position="117"/>
    </location>
</feature>
<reference evidence="2 3" key="1">
    <citation type="submission" date="2016-03" db="EMBL/GenBank/DDBJ databases">
        <authorList>
            <person name="Heylen K."/>
            <person name="De Vos P."/>
            <person name="Vekeman B."/>
        </authorList>
    </citation>
    <scope>NUCLEOTIDE SEQUENCE [LARGE SCALE GENOMIC DNA]</scope>
    <source>
        <strain evidence="2 3">R-49807</strain>
    </source>
</reference>
<comment type="caution">
    <text evidence="2">The sequence shown here is derived from an EMBL/GenBank/DDBJ whole genome shotgun (WGS) entry which is preliminary data.</text>
</comment>
<dbReference type="EMBL" id="LUUL01000085">
    <property type="protein sequence ID" value="OAI24767.1"/>
    <property type="molecule type" value="Genomic_DNA"/>
</dbReference>
<evidence type="ECO:0000313" key="2">
    <source>
        <dbReference type="EMBL" id="OAI24767.1"/>
    </source>
</evidence>